<dbReference type="EMBL" id="JAGPNK010000014">
    <property type="protein sequence ID" value="KAH7309019.1"/>
    <property type="molecule type" value="Genomic_DNA"/>
</dbReference>
<protein>
    <submittedName>
        <fullName evidence="1">Uncharacterized protein</fullName>
    </submittedName>
</protein>
<proteinExistence type="predicted"/>
<gene>
    <name evidence="1" type="ORF">B0I35DRAFT_90327</name>
</gene>
<sequence length="714" mass="80396">MAWHVKVEQHCIFCNDALLVRPCFRQDENLPDQDLGSIGLCFLVVSPDQEASEQQKTQTFFFTADLLNFALNQDFVIDRLPEGDPREYFDGPPPPRFCYETWCCRCEGKNVVRIAHFACYHIAKQVKKDLALEDLPQIATMRRPLLHPRHSRHAAEPRLRSLNPLLQLAGDTELGRLLSDVGHSLPPELTGQILGYLEGGIRSLLECSRVVEEYQEQVRRNSRAQSPSILCFPFQGCTVEQVGANFFTVLGETCIKQLGPGGVGKFEEEVAVPRGLITGIHVFLGTYGVVGLTFLLRDGSKAHIGSRRCRWISTDSGSDLEGLKVVSDGFKIVRAALTPQAAASQLQRPRPMTAYWDRLPRSNTRSTGRYSVIDFRAQMLSLTFPGLPTARIFEYLNLRDEDVRCVTMWSTHLGTCGIQLNEDPRKRIGDYDENCVSITHFLAKGETIRAMYLVGPFLNMIGICGPFPALVTSRGRTLYYGVQRSEPLVDTRVSGFDMSATEELDGIFFDPSNVYQEIFSYGAAVSHSPDPTRTTNMDLVSMDLVSMEPSRRTFVTHPFMIRRRGVAFLTRARIDGVRRITAQHEGGWCRGLRIDRHDGTADTLGQWNPCYNGGNKVLYKPSYGSILYLVFKYGSLTSVINRVYRVYVIATKHATTNRDWSNTFIWSQTQPHREIAWWFTAQGDDVRGFDGPAHDVDLDGRIPSLPLFTTTPVV</sequence>
<accession>A0A8K0SMQ7</accession>
<name>A0A8K0SMQ7_9HYPO</name>
<organism evidence="1 2">
    <name type="scientific">Stachybotrys elegans</name>
    <dbReference type="NCBI Taxonomy" id="80388"/>
    <lineage>
        <taxon>Eukaryota</taxon>
        <taxon>Fungi</taxon>
        <taxon>Dikarya</taxon>
        <taxon>Ascomycota</taxon>
        <taxon>Pezizomycotina</taxon>
        <taxon>Sordariomycetes</taxon>
        <taxon>Hypocreomycetidae</taxon>
        <taxon>Hypocreales</taxon>
        <taxon>Stachybotryaceae</taxon>
        <taxon>Stachybotrys</taxon>
    </lineage>
</organism>
<comment type="caution">
    <text evidence="1">The sequence shown here is derived from an EMBL/GenBank/DDBJ whole genome shotgun (WGS) entry which is preliminary data.</text>
</comment>
<dbReference type="Proteomes" id="UP000813444">
    <property type="component" value="Unassembled WGS sequence"/>
</dbReference>
<reference evidence="1" key="1">
    <citation type="journal article" date="2021" name="Nat. Commun.">
        <title>Genetic determinants of endophytism in the Arabidopsis root mycobiome.</title>
        <authorList>
            <person name="Mesny F."/>
            <person name="Miyauchi S."/>
            <person name="Thiergart T."/>
            <person name="Pickel B."/>
            <person name="Atanasova L."/>
            <person name="Karlsson M."/>
            <person name="Huettel B."/>
            <person name="Barry K.W."/>
            <person name="Haridas S."/>
            <person name="Chen C."/>
            <person name="Bauer D."/>
            <person name="Andreopoulos W."/>
            <person name="Pangilinan J."/>
            <person name="LaButti K."/>
            <person name="Riley R."/>
            <person name="Lipzen A."/>
            <person name="Clum A."/>
            <person name="Drula E."/>
            <person name="Henrissat B."/>
            <person name="Kohler A."/>
            <person name="Grigoriev I.V."/>
            <person name="Martin F.M."/>
            <person name="Hacquard S."/>
        </authorList>
    </citation>
    <scope>NUCLEOTIDE SEQUENCE</scope>
    <source>
        <strain evidence="1">MPI-CAGE-CH-0235</strain>
    </source>
</reference>
<keyword evidence="2" id="KW-1185">Reference proteome</keyword>
<evidence type="ECO:0000313" key="2">
    <source>
        <dbReference type="Proteomes" id="UP000813444"/>
    </source>
</evidence>
<dbReference type="AlphaFoldDB" id="A0A8K0SMQ7"/>
<evidence type="ECO:0000313" key="1">
    <source>
        <dbReference type="EMBL" id="KAH7309019.1"/>
    </source>
</evidence>